<dbReference type="GO" id="GO:0005886">
    <property type="term" value="C:plasma membrane"/>
    <property type="evidence" value="ECO:0007669"/>
    <property type="project" value="UniProtKB-SubCell"/>
</dbReference>
<comment type="caution">
    <text evidence="11">The sequence shown here is derived from an EMBL/GenBank/DDBJ whole genome shotgun (WGS) entry which is preliminary data.</text>
</comment>
<reference evidence="11" key="1">
    <citation type="journal article" date="2014" name="Int. J. Syst. Evol. Microbiol.">
        <title>Complete genome sequence of Corynebacterium casei LMG S-19264T (=DSM 44701T), isolated from a smear-ripened cheese.</title>
        <authorList>
            <consortium name="US DOE Joint Genome Institute (JGI-PGF)"/>
            <person name="Walter F."/>
            <person name="Albersmeier A."/>
            <person name="Kalinowski J."/>
            <person name="Ruckert C."/>
        </authorList>
    </citation>
    <scope>NUCLEOTIDE SEQUENCE</scope>
    <source>
        <strain evidence="11">JCM 4633</strain>
    </source>
</reference>
<dbReference type="SUPFAM" id="SSF52540">
    <property type="entry name" value="P-loop containing nucleoside triphosphate hydrolases"/>
    <property type="match status" value="1"/>
</dbReference>
<feature type="transmembrane region" description="Helical" evidence="8">
    <location>
        <begin position="130"/>
        <end position="149"/>
    </location>
</feature>
<keyword evidence="3" id="KW-0547">Nucleotide-binding</keyword>
<dbReference type="Gene3D" id="3.40.50.300">
    <property type="entry name" value="P-loop containing nucleotide triphosphate hydrolases"/>
    <property type="match status" value="1"/>
</dbReference>
<dbReference type="PANTHER" id="PTHR43394:SF1">
    <property type="entry name" value="ATP-BINDING CASSETTE SUB-FAMILY B MEMBER 10, MITOCHONDRIAL"/>
    <property type="match status" value="1"/>
</dbReference>
<dbReference type="InterPro" id="IPR039421">
    <property type="entry name" value="Type_1_exporter"/>
</dbReference>
<dbReference type="GO" id="GO:0015421">
    <property type="term" value="F:ABC-type oligopeptide transporter activity"/>
    <property type="evidence" value="ECO:0007669"/>
    <property type="project" value="TreeGrafter"/>
</dbReference>
<evidence type="ECO:0000256" key="2">
    <source>
        <dbReference type="ARBA" id="ARBA00022692"/>
    </source>
</evidence>
<dbReference type="GO" id="GO:0005524">
    <property type="term" value="F:ATP binding"/>
    <property type="evidence" value="ECO:0007669"/>
    <property type="project" value="UniProtKB-KW"/>
</dbReference>
<dbReference type="GO" id="GO:0016887">
    <property type="term" value="F:ATP hydrolysis activity"/>
    <property type="evidence" value="ECO:0007669"/>
    <property type="project" value="InterPro"/>
</dbReference>
<dbReference type="InterPro" id="IPR003593">
    <property type="entry name" value="AAA+_ATPase"/>
</dbReference>
<name>A0A918TS70_STRCJ</name>
<protein>
    <submittedName>
        <fullName evidence="11">Multidrug ABC transporter permease</fullName>
    </submittedName>
</protein>
<dbReference type="PANTHER" id="PTHR43394">
    <property type="entry name" value="ATP-DEPENDENT PERMEASE MDL1, MITOCHONDRIAL"/>
    <property type="match status" value="1"/>
</dbReference>
<feature type="region of interest" description="Disordered" evidence="7">
    <location>
        <begin position="420"/>
        <end position="443"/>
    </location>
</feature>
<dbReference type="EMBL" id="BMVB01000014">
    <property type="protein sequence ID" value="GHC60141.1"/>
    <property type="molecule type" value="Genomic_DNA"/>
</dbReference>
<feature type="region of interest" description="Disordered" evidence="7">
    <location>
        <begin position="1"/>
        <end position="35"/>
    </location>
</feature>
<dbReference type="InterPro" id="IPR027417">
    <property type="entry name" value="P-loop_NTPase"/>
</dbReference>
<dbReference type="PROSITE" id="PS50893">
    <property type="entry name" value="ABC_TRANSPORTER_2"/>
    <property type="match status" value="1"/>
</dbReference>
<organism evidence="11 12">
    <name type="scientific">Streptomyces cinnamoneus</name>
    <name type="common">Streptoverticillium cinnamoneum</name>
    <dbReference type="NCBI Taxonomy" id="53446"/>
    <lineage>
        <taxon>Bacteria</taxon>
        <taxon>Bacillati</taxon>
        <taxon>Actinomycetota</taxon>
        <taxon>Actinomycetes</taxon>
        <taxon>Kitasatosporales</taxon>
        <taxon>Streptomycetaceae</taxon>
        <taxon>Streptomyces</taxon>
        <taxon>Streptomyces cinnamoneus group</taxon>
    </lineage>
</organism>
<keyword evidence="2 8" id="KW-0812">Transmembrane</keyword>
<keyword evidence="4" id="KW-0067">ATP-binding</keyword>
<dbReference type="PROSITE" id="PS50929">
    <property type="entry name" value="ABC_TM1F"/>
    <property type="match status" value="1"/>
</dbReference>
<evidence type="ECO:0000256" key="8">
    <source>
        <dbReference type="SAM" id="Phobius"/>
    </source>
</evidence>
<evidence type="ECO:0000313" key="12">
    <source>
        <dbReference type="Proteomes" id="UP000646244"/>
    </source>
</evidence>
<feature type="transmembrane region" description="Helical" evidence="8">
    <location>
        <begin position="214"/>
        <end position="238"/>
    </location>
</feature>
<accession>A0A918TS70</accession>
<feature type="domain" description="ABC transporter" evidence="9">
    <location>
        <begin position="410"/>
        <end position="670"/>
    </location>
</feature>
<proteinExistence type="predicted"/>
<sequence>MKRSAGKTVTAPEASKTPEMSETSQASEAGGGSESERLLFGGPLVYDARWAEHDRAYFAMSLWGMALQLPRLVAFTARLAWRAERRALWTVGAAELTRGISQAISLIAVNSVLATVLADGTIQDRVRAAIPAMIGVAVTGIVGALATAASTAGTGRLEPKVERVATEMYLTHVAKVELSAIEDADFHRLMDSAQYGAGAARRMVNACTGVVGSLVSFVAAAGVLTVLHPALLPLLVLMTLPRSWASLKNARTRYASYLQWMQHSRAGRLLSQTLMRTDPAPEIRVHGIGPFLLQHFRGMSEASEDEQSRLAADAARIRLVASALTGVAAALTYTALGALLATGLMALSVAGTAVLAVRTGGQSLSTLVLQVNNLYEEACYVQDLERLFREAAQHAVPVGGAPVPEDLSVIRFENVTFHYPADGNRDGDGPTADRPEHTPEAKRPALKEVTLDIPVGKIVALVGENGSGKTTVSKLLAGLYQPDGGRVLWGGIDVRELDRGQLWSRIGMVSQDFHRWPFTCRMNVAIGQPQRPVDQRALEEAAVYAGAEKLVGELPRGWDTLLTKGYKGGHQISGGQWQRLGIARARYRDAEVLVVDEPTSALDAKAELEVFDQIRKLADGGQTVVLITHRLASVRHADLVHVLENGELRESGTFEELLNIPDGVFRGLFEMQRAQFHNVPRLPGQRPPADRTNETR</sequence>
<gene>
    <name evidence="11" type="ORF">GCM10010507_41470</name>
</gene>
<comment type="subcellular location">
    <subcellularLocation>
        <location evidence="1">Cell membrane</location>
        <topology evidence="1">Multi-pass membrane protein</topology>
    </subcellularLocation>
</comment>
<dbReference type="Pfam" id="PF00005">
    <property type="entry name" value="ABC_tran"/>
    <property type="match status" value="1"/>
</dbReference>
<feature type="compositionally biased region" description="Basic and acidic residues" evidence="7">
    <location>
        <begin position="423"/>
        <end position="443"/>
    </location>
</feature>
<evidence type="ECO:0000256" key="6">
    <source>
        <dbReference type="ARBA" id="ARBA00023136"/>
    </source>
</evidence>
<dbReference type="SMART" id="SM00382">
    <property type="entry name" value="AAA"/>
    <property type="match status" value="1"/>
</dbReference>
<dbReference type="InterPro" id="IPR036640">
    <property type="entry name" value="ABC1_TM_sf"/>
</dbReference>
<dbReference type="InterPro" id="IPR003439">
    <property type="entry name" value="ABC_transporter-like_ATP-bd"/>
</dbReference>
<dbReference type="InterPro" id="IPR011527">
    <property type="entry name" value="ABC1_TM_dom"/>
</dbReference>
<evidence type="ECO:0000313" key="11">
    <source>
        <dbReference type="EMBL" id="GHC60141.1"/>
    </source>
</evidence>
<evidence type="ECO:0000256" key="1">
    <source>
        <dbReference type="ARBA" id="ARBA00004651"/>
    </source>
</evidence>
<keyword evidence="6 8" id="KW-0472">Membrane</keyword>
<evidence type="ECO:0000256" key="5">
    <source>
        <dbReference type="ARBA" id="ARBA00022989"/>
    </source>
</evidence>
<evidence type="ECO:0000256" key="7">
    <source>
        <dbReference type="SAM" id="MobiDB-lite"/>
    </source>
</evidence>
<evidence type="ECO:0000259" key="9">
    <source>
        <dbReference type="PROSITE" id="PS50893"/>
    </source>
</evidence>
<keyword evidence="5 8" id="KW-1133">Transmembrane helix</keyword>
<dbReference type="SUPFAM" id="SSF90123">
    <property type="entry name" value="ABC transporter transmembrane region"/>
    <property type="match status" value="1"/>
</dbReference>
<dbReference type="Gene3D" id="1.20.1560.10">
    <property type="entry name" value="ABC transporter type 1, transmembrane domain"/>
    <property type="match status" value="1"/>
</dbReference>
<feature type="domain" description="ABC transmembrane type-1" evidence="10">
    <location>
        <begin position="99"/>
        <end position="376"/>
    </location>
</feature>
<feature type="region of interest" description="Disordered" evidence="7">
    <location>
        <begin position="677"/>
        <end position="696"/>
    </location>
</feature>
<evidence type="ECO:0000259" key="10">
    <source>
        <dbReference type="PROSITE" id="PS50929"/>
    </source>
</evidence>
<dbReference type="Proteomes" id="UP000646244">
    <property type="component" value="Unassembled WGS sequence"/>
</dbReference>
<reference evidence="11" key="2">
    <citation type="submission" date="2020-09" db="EMBL/GenBank/DDBJ databases">
        <authorList>
            <person name="Sun Q."/>
            <person name="Ohkuma M."/>
        </authorList>
    </citation>
    <scope>NUCLEOTIDE SEQUENCE</scope>
    <source>
        <strain evidence="11">JCM 4633</strain>
    </source>
</reference>
<feature type="transmembrane region" description="Helical" evidence="8">
    <location>
        <begin position="100"/>
        <end position="118"/>
    </location>
</feature>
<evidence type="ECO:0000256" key="4">
    <source>
        <dbReference type="ARBA" id="ARBA00022840"/>
    </source>
</evidence>
<dbReference type="AlphaFoldDB" id="A0A918TS70"/>
<evidence type="ECO:0000256" key="3">
    <source>
        <dbReference type="ARBA" id="ARBA00022741"/>
    </source>
</evidence>